<name>A0A6N4THP6_9FIRM</name>
<evidence type="ECO:0000313" key="2">
    <source>
        <dbReference type="Proteomes" id="UP000464754"/>
    </source>
</evidence>
<organism evidence="1 2">
    <name type="scientific">Amedibacterium intestinale</name>
    <dbReference type="NCBI Taxonomy" id="2583452"/>
    <lineage>
        <taxon>Bacteria</taxon>
        <taxon>Bacillati</taxon>
        <taxon>Bacillota</taxon>
        <taxon>Erysipelotrichia</taxon>
        <taxon>Erysipelotrichales</taxon>
        <taxon>Erysipelotrichaceae</taxon>
        <taxon>Amedibacterium</taxon>
    </lineage>
</organism>
<dbReference type="Proteomes" id="UP000464754">
    <property type="component" value="Chromosome"/>
</dbReference>
<gene>
    <name evidence="1" type="ORF">Aargi30884_10140</name>
</gene>
<proteinExistence type="predicted"/>
<keyword evidence="2" id="KW-1185">Reference proteome</keyword>
<dbReference type="AlphaFoldDB" id="A0A6N4THP6"/>
<dbReference type="KEGG" id="aarg:Aargi30884_10140"/>
<evidence type="ECO:0000313" key="1">
    <source>
        <dbReference type="EMBL" id="BBK22111.1"/>
    </source>
</evidence>
<accession>A0A6N4THP6</accession>
<reference evidence="2" key="1">
    <citation type="submission" date="2019-05" db="EMBL/GenBank/DDBJ databases">
        <title>Complete genome sequencing of Absiella argi strain JCM 30884.</title>
        <authorList>
            <person name="Sakamoto M."/>
            <person name="Murakami T."/>
            <person name="Mori H."/>
        </authorList>
    </citation>
    <scope>NUCLEOTIDE SEQUENCE [LARGE SCALE GENOMIC DNA]</scope>
    <source>
        <strain evidence="2">JCM 30884</strain>
    </source>
</reference>
<protein>
    <submittedName>
        <fullName evidence="1">Uncharacterized protein</fullName>
    </submittedName>
</protein>
<dbReference type="EMBL" id="AP019695">
    <property type="protein sequence ID" value="BBK22111.1"/>
    <property type="molecule type" value="Genomic_DNA"/>
</dbReference>
<sequence>MIFISSCHKHTEYLQEFIENHHNVLVSPAIFEIDGIRGQLHSTFLSVEGFPSMQPYSGSVVEYDEDTKTCRRIYLDMFLNHEIFEDTAFEIEDLKEFLEEEFQKIKKKYKVH</sequence>